<evidence type="ECO:0000256" key="1">
    <source>
        <dbReference type="ARBA" id="ARBA00008645"/>
    </source>
</evidence>
<evidence type="ECO:0000256" key="10">
    <source>
        <dbReference type="ARBA" id="ARBA00048513"/>
    </source>
</evidence>
<evidence type="ECO:0000256" key="4">
    <source>
        <dbReference type="ARBA" id="ARBA00042703"/>
    </source>
</evidence>
<feature type="non-terminal residue" evidence="13">
    <location>
        <position position="1"/>
    </location>
</feature>
<dbReference type="Proteomes" id="UP000499080">
    <property type="component" value="Unassembled WGS sequence"/>
</dbReference>
<comment type="caution">
    <text evidence="13">The sequence shown here is derived from an EMBL/GenBank/DDBJ whole genome shotgun (WGS) entry which is preliminary data.</text>
</comment>
<evidence type="ECO:0000313" key="13">
    <source>
        <dbReference type="EMBL" id="GBN32234.1"/>
    </source>
</evidence>
<dbReference type="PRINTS" id="PR00111">
    <property type="entry name" value="ABHYDROLASE"/>
</dbReference>
<dbReference type="GO" id="GO:0016787">
    <property type="term" value="F:hydrolase activity"/>
    <property type="evidence" value="ECO:0007669"/>
    <property type="project" value="UniProtKB-KW"/>
</dbReference>
<comment type="catalytic activity">
    <reaction evidence="10">
        <text>1-octadecanoyl-2-(9Z-octadecenoyl)-sn-glycerol + H2O = 2-(9Z-octadecenoyl)-glycerol + octadecanoate + H(+)</text>
        <dbReference type="Rhea" id="RHEA:77103"/>
        <dbReference type="ChEBI" id="CHEBI:15377"/>
        <dbReference type="ChEBI" id="CHEBI:15378"/>
        <dbReference type="ChEBI" id="CHEBI:25629"/>
        <dbReference type="ChEBI" id="CHEBI:73990"/>
        <dbReference type="ChEBI" id="CHEBI:75468"/>
    </reaction>
</comment>
<dbReference type="PANTHER" id="PTHR46118:SF4">
    <property type="entry name" value="PROTEIN ABHD11"/>
    <property type="match status" value="1"/>
</dbReference>
<evidence type="ECO:0000313" key="14">
    <source>
        <dbReference type="Proteomes" id="UP000499080"/>
    </source>
</evidence>
<reference evidence="13 14" key="1">
    <citation type="journal article" date="2019" name="Sci. Rep.">
        <title>Orb-weaving spider Araneus ventricosus genome elucidates the spidroin gene catalogue.</title>
        <authorList>
            <person name="Kono N."/>
            <person name="Nakamura H."/>
            <person name="Ohtoshi R."/>
            <person name="Moran D.A.P."/>
            <person name="Shinohara A."/>
            <person name="Yoshida Y."/>
            <person name="Fujiwara M."/>
            <person name="Mori M."/>
            <person name="Tomita M."/>
            <person name="Arakawa K."/>
        </authorList>
    </citation>
    <scope>NUCLEOTIDE SEQUENCE [LARGE SCALE GENOMIC DNA]</scope>
</reference>
<dbReference type="InterPro" id="IPR000073">
    <property type="entry name" value="AB_hydrolase_1"/>
</dbReference>
<evidence type="ECO:0000256" key="11">
    <source>
        <dbReference type="ARBA" id="ARBA00048919"/>
    </source>
</evidence>
<evidence type="ECO:0000256" key="6">
    <source>
        <dbReference type="ARBA" id="ARBA00043742"/>
    </source>
</evidence>
<evidence type="ECO:0000256" key="2">
    <source>
        <dbReference type="ARBA" id="ARBA00022801"/>
    </source>
</evidence>
<dbReference type="EC" id="3.1.1.116" evidence="3"/>
<proteinExistence type="inferred from homology"/>
<evidence type="ECO:0000256" key="3">
    <source>
        <dbReference type="ARBA" id="ARBA00026104"/>
    </source>
</evidence>
<keyword evidence="2" id="KW-0378">Hydrolase</keyword>
<evidence type="ECO:0000256" key="9">
    <source>
        <dbReference type="ARBA" id="ARBA00048504"/>
    </source>
</evidence>
<feature type="domain" description="AB hydrolase-1" evidence="12">
    <location>
        <begin position="22"/>
        <end position="265"/>
    </location>
</feature>
<dbReference type="SUPFAM" id="SSF53474">
    <property type="entry name" value="alpha/beta-Hydrolases"/>
    <property type="match status" value="1"/>
</dbReference>
<dbReference type="OrthoDB" id="8119704at2759"/>
<evidence type="ECO:0000259" key="12">
    <source>
        <dbReference type="Pfam" id="PF00561"/>
    </source>
</evidence>
<evidence type="ECO:0000256" key="7">
    <source>
        <dbReference type="ARBA" id="ARBA00044064"/>
    </source>
</evidence>
<comment type="catalytic activity">
    <reaction evidence="8">
        <text>1-octadecanoyl-2-(4Z,7Z,10Z,13Z,16Z,19Z-docosahexaenoyl)-sn-glycerol + H2O = 2-(4Z,7Z,10Z,13Z,16Z,19Z-docosahexaenoyl)-glycerol + octadecanoate + H(+)</text>
        <dbReference type="Rhea" id="RHEA:77107"/>
        <dbReference type="ChEBI" id="CHEBI:15377"/>
        <dbReference type="ChEBI" id="CHEBI:15378"/>
        <dbReference type="ChEBI" id="CHEBI:25629"/>
        <dbReference type="ChEBI" id="CHEBI:77129"/>
        <dbReference type="ChEBI" id="CHEBI:186738"/>
    </reaction>
</comment>
<comment type="catalytic activity">
    <reaction evidence="5">
        <text>a 1,2-diacyl-sn-glycerol + H2O = a 2-acylglycerol + a fatty acid + H(+)</text>
        <dbReference type="Rhea" id="RHEA:33275"/>
        <dbReference type="ChEBI" id="CHEBI:15377"/>
        <dbReference type="ChEBI" id="CHEBI:15378"/>
        <dbReference type="ChEBI" id="CHEBI:17389"/>
        <dbReference type="ChEBI" id="CHEBI:17815"/>
        <dbReference type="ChEBI" id="CHEBI:28868"/>
        <dbReference type="EC" id="3.1.1.116"/>
    </reaction>
</comment>
<dbReference type="AlphaFoldDB" id="A0A4Y2N0T4"/>
<gene>
    <name evidence="13" type="primary">abhd11_13</name>
    <name evidence="13" type="ORF">AVEN_155647_1</name>
</gene>
<dbReference type="Pfam" id="PF00561">
    <property type="entry name" value="Abhydrolase_1"/>
    <property type="match status" value="1"/>
</dbReference>
<keyword evidence="14" id="KW-1185">Reference proteome</keyword>
<comment type="catalytic activity">
    <reaction evidence="6">
        <text>a 1,3-diacyl-sn-glycerol + H2O = a 1-acyl-sn-glycerol + a fatty acid + H(+)</text>
        <dbReference type="Rhea" id="RHEA:38503"/>
        <dbReference type="ChEBI" id="CHEBI:15377"/>
        <dbReference type="ChEBI" id="CHEBI:15378"/>
        <dbReference type="ChEBI" id="CHEBI:28868"/>
        <dbReference type="ChEBI" id="CHEBI:64683"/>
        <dbReference type="ChEBI" id="CHEBI:77272"/>
    </reaction>
</comment>
<protein>
    <recommendedName>
        <fullName evidence="7">sn-1-specific diacylglycerol lipase ABHD11</fullName>
        <ecNumber evidence="3">3.1.1.116</ecNumber>
    </recommendedName>
    <alternativeName>
        <fullName evidence="4">Alpha/beta hydrolase domain-containing protein 11</fullName>
    </alternativeName>
</protein>
<evidence type="ECO:0000256" key="8">
    <source>
        <dbReference type="ARBA" id="ARBA00048283"/>
    </source>
</evidence>
<accession>A0A4Y2N0T4</accession>
<comment type="similarity">
    <text evidence="1">Belongs to the AB hydrolase superfamily.</text>
</comment>
<dbReference type="Gene3D" id="3.40.50.1820">
    <property type="entry name" value="alpha/beta hydrolase"/>
    <property type="match status" value="1"/>
</dbReference>
<comment type="catalytic activity">
    <reaction evidence="11">
        <text>1-octadecanoyl-2-(5Z,8Z,11Z,14Z-eicosatetraenoyl)-sn-glycerol + H2O = 2-(5Z,8Z,11Z,14Z-eicosatetraenoyl)-glycerol + octadecanoate + H(+)</text>
        <dbReference type="Rhea" id="RHEA:38507"/>
        <dbReference type="ChEBI" id="CHEBI:15377"/>
        <dbReference type="ChEBI" id="CHEBI:15378"/>
        <dbReference type="ChEBI" id="CHEBI:25629"/>
        <dbReference type="ChEBI" id="CHEBI:52392"/>
        <dbReference type="ChEBI" id="CHEBI:75728"/>
    </reaction>
</comment>
<comment type="catalytic activity">
    <reaction evidence="9">
        <text>1,2-didecanoylglycerol + H2O = decanoylglycerol + decanoate + H(+)</text>
        <dbReference type="Rhea" id="RHEA:48596"/>
        <dbReference type="ChEBI" id="CHEBI:11152"/>
        <dbReference type="ChEBI" id="CHEBI:15377"/>
        <dbReference type="ChEBI" id="CHEBI:15378"/>
        <dbReference type="ChEBI" id="CHEBI:27689"/>
        <dbReference type="ChEBI" id="CHEBI:90605"/>
    </reaction>
</comment>
<sequence length="282" mass="31381">YEPVQLAFNSVEPDVCSKDKAPILFVHGLTASKEQWCDIPEIIAKATNRKVYAVDSRNHGDSPWSDVFNFDCNVDDLLSFMDSIGAPKAIIIGHSMGGITGMKTALRAPERVEKLVVEDISCRKIPQPILEMVLLYVSLGQAALEQVPTDVDEDTARQIIFDAVLRGLPQELKLLAKPENANFRVQLKRSPEGRWIFKSNIGLLMKALKNSKELMTEPTGVYEGPACFIYGKLSPFLVGLDEENIRKHFLNAKMVGIDNAAHSVHSDCPRKFTDALLNFLRA</sequence>
<dbReference type="EMBL" id="BGPR01008206">
    <property type="protein sequence ID" value="GBN32234.1"/>
    <property type="molecule type" value="Genomic_DNA"/>
</dbReference>
<organism evidence="13 14">
    <name type="scientific">Araneus ventricosus</name>
    <name type="common">Orbweaver spider</name>
    <name type="synonym">Epeira ventricosa</name>
    <dbReference type="NCBI Taxonomy" id="182803"/>
    <lineage>
        <taxon>Eukaryota</taxon>
        <taxon>Metazoa</taxon>
        <taxon>Ecdysozoa</taxon>
        <taxon>Arthropoda</taxon>
        <taxon>Chelicerata</taxon>
        <taxon>Arachnida</taxon>
        <taxon>Araneae</taxon>
        <taxon>Araneomorphae</taxon>
        <taxon>Entelegynae</taxon>
        <taxon>Araneoidea</taxon>
        <taxon>Araneidae</taxon>
        <taxon>Araneus</taxon>
    </lineage>
</organism>
<dbReference type="InterPro" id="IPR029058">
    <property type="entry name" value="AB_hydrolase_fold"/>
</dbReference>
<name>A0A4Y2N0T4_ARAVE</name>
<dbReference type="PANTHER" id="PTHR46118">
    <property type="entry name" value="PROTEIN ABHD11"/>
    <property type="match status" value="1"/>
</dbReference>
<evidence type="ECO:0000256" key="5">
    <source>
        <dbReference type="ARBA" id="ARBA00043667"/>
    </source>
</evidence>